<accession>A0A8S4A5Q5</accession>
<reference evidence="1" key="1">
    <citation type="submission" date="2021-04" db="EMBL/GenBank/DDBJ databases">
        <authorList>
            <consortium name="Molecular Ecology Group"/>
        </authorList>
    </citation>
    <scope>NUCLEOTIDE SEQUENCE</scope>
</reference>
<proteinExistence type="predicted"/>
<feature type="non-terminal residue" evidence="1">
    <location>
        <position position="1"/>
    </location>
</feature>
<gene>
    <name evidence="1" type="ORF">CUNI_LOCUS20983</name>
</gene>
<sequence length="55" mass="6547">FHTFSFFFSPLSIYNYHDRPASILSHITFSPNPRTYINHQPKYTIYSLPHFSPDV</sequence>
<feature type="non-terminal residue" evidence="1">
    <location>
        <position position="55"/>
    </location>
</feature>
<dbReference type="EMBL" id="CAJHNH020008279">
    <property type="protein sequence ID" value="CAG5135425.1"/>
    <property type="molecule type" value="Genomic_DNA"/>
</dbReference>
<dbReference type="Proteomes" id="UP000678393">
    <property type="component" value="Unassembled WGS sequence"/>
</dbReference>
<evidence type="ECO:0000313" key="2">
    <source>
        <dbReference type="Proteomes" id="UP000678393"/>
    </source>
</evidence>
<name>A0A8S4A5Q5_9EUPU</name>
<keyword evidence="2" id="KW-1185">Reference proteome</keyword>
<evidence type="ECO:0000313" key="1">
    <source>
        <dbReference type="EMBL" id="CAG5135425.1"/>
    </source>
</evidence>
<dbReference type="AlphaFoldDB" id="A0A8S4A5Q5"/>
<organism evidence="1 2">
    <name type="scientific">Candidula unifasciata</name>
    <dbReference type="NCBI Taxonomy" id="100452"/>
    <lineage>
        <taxon>Eukaryota</taxon>
        <taxon>Metazoa</taxon>
        <taxon>Spiralia</taxon>
        <taxon>Lophotrochozoa</taxon>
        <taxon>Mollusca</taxon>
        <taxon>Gastropoda</taxon>
        <taxon>Heterobranchia</taxon>
        <taxon>Euthyneura</taxon>
        <taxon>Panpulmonata</taxon>
        <taxon>Eupulmonata</taxon>
        <taxon>Stylommatophora</taxon>
        <taxon>Helicina</taxon>
        <taxon>Helicoidea</taxon>
        <taxon>Geomitridae</taxon>
        <taxon>Candidula</taxon>
    </lineage>
</organism>
<comment type="caution">
    <text evidence="1">The sequence shown here is derived from an EMBL/GenBank/DDBJ whole genome shotgun (WGS) entry which is preliminary data.</text>
</comment>
<protein>
    <submittedName>
        <fullName evidence="1">Uncharacterized protein</fullName>
    </submittedName>
</protein>